<comment type="caution">
    <text evidence="1">The sequence shown here is derived from an EMBL/GenBank/DDBJ whole genome shotgun (WGS) entry which is preliminary data.</text>
</comment>
<reference evidence="1 2" key="1">
    <citation type="submission" date="2021-11" db="EMBL/GenBank/DDBJ databases">
        <title>Black yeast isolated from Biological Soil Crust.</title>
        <authorList>
            <person name="Kurbessoian T."/>
        </authorList>
    </citation>
    <scope>NUCLEOTIDE SEQUENCE [LARGE SCALE GENOMIC DNA]</scope>
    <source>
        <strain evidence="1 2">CCFEE 5522</strain>
    </source>
</reference>
<gene>
    <name evidence="1" type="ORF">LTR36_008703</name>
</gene>
<dbReference type="PANTHER" id="PTHR42085">
    <property type="entry name" value="F-BOX DOMAIN-CONTAINING PROTEIN"/>
    <property type="match status" value="1"/>
</dbReference>
<evidence type="ECO:0000313" key="1">
    <source>
        <dbReference type="EMBL" id="KAK4548930.1"/>
    </source>
</evidence>
<dbReference type="InterPro" id="IPR038883">
    <property type="entry name" value="AN11006-like"/>
</dbReference>
<evidence type="ECO:0000313" key="2">
    <source>
        <dbReference type="Proteomes" id="UP001324427"/>
    </source>
</evidence>
<organism evidence="1 2">
    <name type="scientific">Oleoguttula mirabilis</name>
    <dbReference type="NCBI Taxonomy" id="1507867"/>
    <lineage>
        <taxon>Eukaryota</taxon>
        <taxon>Fungi</taxon>
        <taxon>Dikarya</taxon>
        <taxon>Ascomycota</taxon>
        <taxon>Pezizomycotina</taxon>
        <taxon>Dothideomycetes</taxon>
        <taxon>Dothideomycetidae</taxon>
        <taxon>Mycosphaerellales</taxon>
        <taxon>Teratosphaeriaceae</taxon>
        <taxon>Oleoguttula</taxon>
    </lineage>
</organism>
<dbReference type="PANTHER" id="PTHR42085:SF1">
    <property type="entry name" value="F-BOX DOMAIN-CONTAINING PROTEIN"/>
    <property type="match status" value="1"/>
</dbReference>
<dbReference type="AlphaFoldDB" id="A0AAV9JTQ0"/>
<sequence length="275" mass="31432">MASDFERKIPAELRCEIYGYVLRFDHPLQYKHSSSTSPRHVTPAALLSVSKSIHHEATDVFYGHNTFIIQMADTCCSNSGSIALRKRVYQQPFRRVRIIIDRHRTPQWQSFEVIFKVIESLSNTELLPTLRTVTVRDESAQGTDPRVLCKFLKGRGEAVLFTDVGRFDVGGKECSTDINGRHGPRWTFEYPAVTAVWSYLAHLDPESAELLDDAIIAHLQPYSPELVKAARWALVRIYANERSQRIGTEGEGGLKCWAEWEHSAEEYEDLTLRFC</sequence>
<dbReference type="Proteomes" id="UP001324427">
    <property type="component" value="Unassembled WGS sequence"/>
</dbReference>
<accession>A0AAV9JTQ0</accession>
<keyword evidence="2" id="KW-1185">Reference proteome</keyword>
<protein>
    <submittedName>
        <fullName evidence="1">Uncharacterized protein</fullName>
    </submittedName>
</protein>
<proteinExistence type="predicted"/>
<dbReference type="EMBL" id="JAVFHQ010000006">
    <property type="protein sequence ID" value="KAK4548930.1"/>
    <property type="molecule type" value="Genomic_DNA"/>
</dbReference>
<name>A0AAV9JTQ0_9PEZI</name>